<accession>A0ACB8EUW3</accession>
<sequence>MELLPAILLTIHLTLGSSRAPLIVLDQYEGSGIRLTCTSEMLSPELQLLWVDGKGQELLAVPATASPDNASIASSVLLQPGSGNSASCRIVSKLTKTSAGSTSLVIADIFFPSVSPWMVAFIVTVVLGIVGIAAIYFKLKKKERKTSEEVLKQEQDAYGKMMIFGRTSNNFFSCMRLKLGFVYRPNGNRTLT</sequence>
<organism evidence="1 2">
    <name type="scientific">Sphaerodactylus townsendi</name>
    <dbReference type="NCBI Taxonomy" id="933632"/>
    <lineage>
        <taxon>Eukaryota</taxon>
        <taxon>Metazoa</taxon>
        <taxon>Chordata</taxon>
        <taxon>Craniata</taxon>
        <taxon>Vertebrata</taxon>
        <taxon>Euteleostomi</taxon>
        <taxon>Lepidosauria</taxon>
        <taxon>Squamata</taxon>
        <taxon>Bifurcata</taxon>
        <taxon>Gekkota</taxon>
        <taxon>Sphaerodactylidae</taxon>
        <taxon>Sphaerodactylus</taxon>
    </lineage>
</organism>
<reference evidence="1" key="1">
    <citation type="submission" date="2021-08" db="EMBL/GenBank/DDBJ databases">
        <title>The first chromosome-level gecko genome reveals the dynamic sex chromosomes of Neotropical dwarf geckos (Sphaerodactylidae: Sphaerodactylus).</title>
        <authorList>
            <person name="Pinto B.J."/>
            <person name="Keating S.E."/>
            <person name="Gamble T."/>
        </authorList>
    </citation>
    <scope>NUCLEOTIDE SEQUENCE</scope>
    <source>
        <strain evidence="1">TG3544</strain>
    </source>
</reference>
<gene>
    <name evidence="1" type="ORF">K3G42_008847</name>
</gene>
<comment type="caution">
    <text evidence="1">The sequence shown here is derived from an EMBL/GenBank/DDBJ whole genome shotgun (WGS) entry which is preliminary data.</text>
</comment>
<proteinExistence type="predicted"/>
<evidence type="ECO:0000313" key="1">
    <source>
        <dbReference type="EMBL" id="KAH7996637.1"/>
    </source>
</evidence>
<keyword evidence="2" id="KW-1185">Reference proteome</keyword>
<dbReference type="EMBL" id="CM037628">
    <property type="protein sequence ID" value="KAH7996637.1"/>
    <property type="molecule type" value="Genomic_DNA"/>
</dbReference>
<protein>
    <submittedName>
        <fullName evidence="1">Uncharacterized protein</fullName>
    </submittedName>
</protein>
<name>A0ACB8EUW3_9SAUR</name>
<dbReference type="Proteomes" id="UP000827872">
    <property type="component" value="Linkage Group LG15"/>
</dbReference>
<evidence type="ECO:0000313" key="2">
    <source>
        <dbReference type="Proteomes" id="UP000827872"/>
    </source>
</evidence>